<dbReference type="AlphaFoldDB" id="F8N8B8"/>
<organism evidence="2 3">
    <name type="scientific">Hallella multisaccharivorax DSM 17128</name>
    <dbReference type="NCBI Taxonomy" id="688246"/>
    <lineage>
        <taxon>Bacteria</taxon>
        <taxon>Pseudomonadati</taxon>
        <taxon>Bacteroidota</taxon>
        <taxon>Bacteroidia</taxon>
        <taxon>Bacteroidales</taxon>
        <taxon>Prevotellaceae</taxon>
        <taxon>Hallella</taxon>
    </lineage>
</organism>
<keyword evidence="2" id="KW-0675">Receptor</keyword>
<evidence type="ECO:0000259" key="1">
    <source>
        <dbReference type="Pfam" id="PF14905"/>
    </source>
</evidence>
<dbReference type="Pfam" id="PF13715">
    <property type="entry name" value="CarbopepD_reg_2"/>
    <property type="match status" value="1"/>
</dbReference>
<feature type="domain" description="Outer membrane protein beta-barrel" evidence="1">
    <location>
        <begin position="371"/>
        <end position="750"/>
    </location>
</feature>
<accession>F8N8B8</accession>
<dbReference type="RefSeq" id="WP_007575269.1">
    <property type="nucleotide sequence ID" value="NZ_BPTS01000002.1"/>
</dbReference>
<reference evidence="3" key="1">
    <citation type="journal article" date="2011" name="Stand. Genomic Sci.">
        <title>Non-contiguous finished genome sequence of the opportunistic oral pathogen Prevotella multisaccharivorax type strain (PPPA20).</title>
        <authorList>
            <person name="Pati A."/>
            <person name="Gronow S."/>
            <person name="Lu M."/>
            <person name="Lapidus A."/>
            <person name="Nolan M."/>
            <person name="Lucas S."/>
            <person name="Hammon N."/>
            <person name="Deshpande S."/>
            <person name="Cheng J.F."/>
            <person name="Tapia R."/>
            <person name="Han C."/>
            <person name="Goodwin L."/>
            <person name="Pitluck S."/>
            <person name="Liolios K."/>
            <person name="Pagani I."/>
            <person name="Mavromatis K."/>
            <person name="Mikhailova N."/>
            <person name="Huntemann M."/>
            <person name="Chen A."/>
            <person name="Palaniappan K."/>
            <person name="Land M."/>
            <person name="Hauser L."/>
            <person name="Detter J.C."/>
            <person name="Brambilla E.M."/>
            <person name="Rohde M."/>
            <person name="Goker M."/>
            <person name="Woyke T."/>
            <person name="Bristow J."/>
            <person name="Eisen J.A."/>
            <person name="Markowitz V."/>
            <person name="Hugenholtz P."/>
            <person name="Kyrpides N.C."/>
            <person name="Klenk H.P."/>
            <person name="Ivanova N."/>
        </authorList>
    </citation>
    <scope>NUCLEOTIDE SEQUENCE [LARGE SCALE GENOMIC DNA]</scope>
    <source>
        <strain evidence="3">DSM 17128</strain>
    </source>
</reference>
<dbReference type="InterPro" id="IPR041700">
    <property type="entry name" value="OMP_b-brl_3"/>
</dbReference>
<dbReference type="EMBL" id="GL945017">
    <property type="protein sequence ID" value="EGN57597.1"/>
    <property type="molecule type" value="Genomic_DNA"/>
</dbReference>
<evidence type="ECO:0000313" key="3">
    <source>
        <dbReference type="Proteomes" id="UP000002772"/>
    </source>
</evidence>
<dbReference type="eggNOG" id="COG4206">
    <property type="taxonomic scope" value="Bacteria"/>
</dbReference>
<dbReference type="Proteomes" id="UP000002772">
    <property type="component" value="Unassembled WGS sequence"/>
</dbReference>
<sequence>MKRLTLLFYISIIMLPITSYAQSIKGRVIDELSQPLPFANIILLSLNDSSYIQGTISKDNGMFEIGTTNKNCILKVSSIGYKTIYVNIQSGDIGNIGNIQMQPETYTMGSMTVIGHRPQIKISDEGMVVNIQNSLLRQAGTADDVLSQIPRVSGSNGSFNVFGKGRPLIYINNRKIIDPSELLLLKSSDIKDVEVITNPGAQYGGAVQSVIRIKTIRQRGDGWSLSSYSFVNISRKFSPMESLNLKYRHNNLELFGNIRLHSLHNKQYAKFEQIMHGDHLIKEVGKDTIFNNGDKQLRAQFGGSFDINENNSFGMTYSITKSLHDVVNSVSALDFSIENAMQEQVRMKSAFTAYHTPDHEFDAYYTGKVGKLSVNINGSYFRSKQTKSQSNEENNSISGLQFIDVNNVVRNQMLAGKIILTYPIWIGKLNFGSEYSDAQSEANNNNVQRIFENTNTKIKEKNIAGFFDYSISMGKVHARAGLRYEHVVSDYFSNGVWQNENSRKYSDWFPDVSLSWSKEKWQVLIGYNAKIARPSYRNLSSWMQYDNRYEYQGGNPLLRSSKIHSIDLTAKRNWLTFTAGYKYVKDQVAYVMRPYKGDVSLKTYDNIDQTQNLYAMVSASPKIGFYQPMYEASVSKQFIDDNNFGDGTSLNRPLYSLRMYNRFVIRKDFIFSINIFYYSSYANSLSIYKESGSLDLNIYKSFSKNKWVCNIWGRDLLNTRKRRYTMYGINSTFTTNQDMDSRSFSIGFQYNFNITKNKYRGTGAGNDEKGRL</sequence>
<dbReference type="Pfam" id="PF14905">
    <property type="entry name" value="OMP_b-brl_3"/>
    <property type="match status" value="1"/>
</dbReference>
<proteinExistence type="predicted"/>
<dbReference type="InterPro" id="IPR008969">
    <property type="entry name" value="CarboxyPept-like_regulatory"/>
</dbReference>
<name>F8N8B8_9BACT</name>
<protein>
    <submittedName>
        <fullName evidence="2">TonB-dependent receptor</fullName>
    </submittedName>
</protein>
<keyword evidence="3" id="KW-1185">Reference proteome</keyword>
<dbReference type="STRING" id="688246.Premu_2208"/>
<dbReference type="SUPFAM" id="SSF49464">
    <property type="entry name" value="Carboxypeptidase regulatory domain-like"/>
    <property type="match status" value="1"/>
</dbReference>
<dbReference type="HOGENOM" id="CLU_017617_3_0_10"/>
<dbReference type="OrthoDB" id="905020at2"/>
<dbReference type="SUPFAM" id="SSF56935">
    <property type="entry name" value="Porins"/>
    <property type="match status" value="1"/>
</dbReference>
<gene>
    <name evidence="2" type="ORF">Premu_2208</name>
</gene>
<evidence type="ECO:0000313" key="2">
    <source>
        <dbReference type="EMBL" id="EGN57597.1"/>
    </source>
</evidence>